<feature type="domain" description="RNA polymerase sigma-70 ECF-like HTH" evidence="4">
    <location>
        <begin position="56"/>
        <end position="236"/>
    </location>
</feature>
<dbReference type="NCBIfam" id="TIGR02999">
    <property type="entry name" value="Sig-70_X6"/>
    <property type="match status" value="1"/>
</dbReference>
<proteinExistence type="predicted"/>
<reference evidence="5" key="1">
    <citation type="submission" date="2022-09" db="EMBL/GenBank/DDBJ databases">
        <title>Tahibacter sp. nov., isolated from a fresh water.</title>
        <authorList>
            <person name="Baek J.H."/>
            <person name="Lee J.K."/>
            <person name="Kim J.M."/>
            <person name="Jeon C.O."/>
        </authorList>
    </citation>
    <scope>NUCLEOTIDE SEQUENCE</scope>
    <source>
        <strain evidence="5">W38</strain>
    </source>
</reference>
<dbReference type="InterPro" id="IPR013324">
    <property type="entry name" value="RNA_pol_sigma_r3/r4-like"/>
</dbReference>
<gene>
    <name evidence="5" type="ORF">N4264_01145</name>
</gene>
<evidence type="ECO:0000256" key="2">
    <source>
        <dbReference type="ARBA" id="ARBA00023082"/>
    </source>
</evidence>
<evidence type="ECO:0000313" key="6">
    <source>
        <dbReference type="Proteomes" id="UP001064632"/>
    </source>
</evidence>
<protein>
    <submittedName>
        <fullName evidence="5">ECF-type sigma factor</fullName>
    </submittedName>
</protein>
<sequence length="240" mass="25890">MVALTLPNMSAWIGMIPTAPSLATESRRGRCGISSNGKTFRVDKTAYACAMHPISDDITAWIHDWQDGDAQARDRVFARLYLELKRLAAAVLRSESGHETLQPTALLNDALIKLTTAASAPAAEDRKHFARIVARAMRQILVDRARRKLAEKRGGGEVAESLDGLEVAVAGTPAELVALDDALATLARLDARAAAVVELRVFAGLTIDETAQALQISPSAVNREWAHASAWLKNDVFGAR</sequence>
<dbReference type="Gene3D" id="1.10.10.10">
    <property type="entry name" value="Winged helix-like DNA-binding domain superfamily/Winged helix DNA-binding domain"/>
    <property type="match status" value="1"/>
</dbReference>
<keyword evidence="6" id="KW-1185">Reference proteome</keyword>
<dbReference type="InterPro" id="IPR011517">
    <property type="entry name" value="RNA_pol_sigma70_ECF-like"/>
</dbReference>
<accession>A0ABY6BE32</accession>
<evidence type="ECO:0000256" key="3">
    <source>
        <dbReference type="ARBA" id="ARBA00023163"/>
    </source>
</evidence>
<dbReference type="InterPro" id="IPR053812">
    <property type="entry name" value="HTH_Sigma70_ECF-like"/>
</dbReference>
<keyword evidence="3" id="KW-0804">Transcription</keyword>
<dbReference type="SUPFAM" id="SSF88659">
    <property type="entry name" value="Sigma3 and sigma4 domains of RNA polymerase sigma factors"/>
    <property type="match status" value="1"/>
</dbReference>
<organism evidence="5 6">
    <name type="scientific">Tahibacter amnicola</name>
    <dbReference type="NCBI Taxonomy" id="2976241"/>
    <lineage>
        <taxon>Bacteria</taxon>
        <taxon>Pseudomonadati</taxon>
        <taxon>Pseudomonadota</taxon>
        <taxon>Gammaproteobacteria</taxon>
        <taxon>Lysobacterales</taxon>
        <taxon>Rhodanobacteraceae</taxon>
        <taxon>Tahibacter</taxon>
    </lineage>
</organism>
<evidence type="ECO:0000313" key="5">
    <source>
        <dbReference type="EMBL" id="UXI68283.1"/>
    </source>
</evidence>
<keyword evidence="1" id="KW-0805">Transcription regulation</keyword>
<keyword evidence="2" id="KW-0731">Sigma factor</keyword>
<dbReference type="InterPro" id="IPR036388">
    <property type="entry name" value="WH-like_DNA-bd_sf"/>
</dbReference>
<dbReference type="Pfam" id="PF07638">
    <property type="entry name" value="Sigma70_ECF"/>
    <property type="match status" value="1"/>
</dbReference>
<name>A0ABY6BE32_9GAMM</name>
<dbReference type="RefSeq" id="WP_261695243.1">
    <property type="nucleotide sequence ID" value="NZ_CP104694.1"/>
</dbReference>
<evidence type="ECO:0000259" key="4">
    <source>
        <dbReference type="Pfam" id="PF07638"/>
    </source>
</evidence>
<dbReference type="PANTHER" id="PTHR43133">
    <property type="entry name" value="RNA POLYMERASE ECF-TYPE SIGMA FACTO"/>
    <property type="match status" value="1"/>
</dbReference>
<dbReference type="Proteomes" id="UP001064632">
    <property type="component" value="Chromosome"/>
</dbReference>
<dbReference type="PANTHER" id="PTHR43133:SF39">
    <property type="entry name" value="SIMILAR TO RNA POLYMERASE SIGMA-E FACTOR"/>
    <property type="match status" value="1"/>
</dbReference>
<dbReference type="EMBL" id="CP104694">
    <property type="protein sequence ID" value="UXI68283.1"/>
    <property type="molecule type" value="Genomic_DNA"/>
</dbReference>
<dbReference type="InterPro" id="IPR039425">
    <property type="entry name" value="RNA_pol_sigma-70-like"/>
</dbReference>
<evidence type="ECO:0000256" key="1">
    <source>
        <dbReference type="ARBA" id="ARBA00023015"/>
    </source>
</evidence>